<dbReference type="Pfam" id="PF00512">
    <property type="entry name" value="HisKA"/>
    <property type="match status" value="1"/>
</dbReference>
<keyword evidence="4" id="KW-0808">Transferase</keyword>
<keyword evidence="3" id="KW-0597">Phosphoprotein</keyword>
<feature type="transmembrane region" description="Helical" evidence="8">
    <location>
        <begin position="321"/>
        <end position="341"/>
    </location>
</feature>
<dbReference type="SMART" id="SM00387">
    <property type="entry name" value="HATPase_c"/>
    <property type="match status" value="1"/>
</dbReference>
<dbReference type="Gene3D" id="3.30.565.10">
    <property type="entry name" value="Histidine kinase-like ATPase, C-terminal domain"/>
    <property type="match status" value="1"/>
</dbReference>
<evidence type="ECO:0000256" key="4">
    <source>
        <dbReference type="ARBA" id="ARBA00022679"/>
    </source>
</evidence>
<dbReference type="OrthoDB" id="9797243at2"/>
<dbReference type="InterPro" id="IPR005467">
    <property type="entry name" value="His_kinase_dom"/>
</dbReference>
<dbReference type="GO" id="GO:0000155">
    <property type="term" value="F:phosphorelay sensor kinase activity"/>
    <property type="evidence" value="ECO:0007669"/>
    <property type="project" value="InterPro"/>
</dbReference>
<feature type="compositionally biased region" description="Pro residues" evidence="7">
    <location>
        <begin position="455"/>
        <end position="491"/>
    </location>
</feature>
<feature type="transmembrane region" description="Helical" evidence="8">
    <location>
        <begin position="393"/>
        <end position="419"/>
    </location>
</feature>
<dbReference type="Gene3D" id="2.60.40.2380">
    <property type="match status" value="1"/>
</dbReference>
<evidence type="ECO:0000256" key="3">
    <source>
        <dbReference type="ARBA" id="ARBA00022553"/>
    </source>
</evidence>
<dbReference type="InterPro" id="IPR003661">
    <property type="entry name" value="HisK_dim/P_dom"/>
</dbReference>
<keyword evidence="11" id="KW-1185">Reference proteome</keyword>
<dbReference type="InterPro" id="IPR036097">
    <property type="entry name" value="HisK_dim/P_sf"/>
</dbReference>
<sequence length="821" mass="88724">MRAPKTRFVNGALLLAFWFGIWVPPVAAALVLPGEPEFALALRPAVEAYEDRTGRLDFDGVRRLAMDEPDVFHKVESHVRTDRHPHSAWWLRTAITNASDVTRHLVLVAGPPNLENVDFYLEQRDRIHHGRAGTLVPILEQDDLGRFPTLLLDMAPGESVRIWIKIKSQTPSRLYPILYTSHLFSMAGTITGGADGLLAGAAGALVWCMLIIGVMAGRPPFLWIAGITAAGLTREAAAREYLQQLLWPLDATWGYRLELTLDFAYLALCALFVRSASRRELVPVPGSGVYTGVTVALCAGLPLSMFFPAHGALLSLPATVGLFQALSGAFGACMVASAVLLVRRARTSPSPALARHAFPTAALLCTSALLIVADAMIRTTGPLLDTPLVPISFILSSGSPSLALLAMAATLTALALWAVRQLGPSQRFRMLALHRVSAPPDPGTVSTPRVSPAGSQPPSPAPQSAPTPQRFPTPQPAPASPSTPAPPPVTAPSPAREALSASAATDAERQATILSYVGHDLRAPLAIISGYIRLLRQAAAPAQHAYLDIIERSISHQFGLIEEVLAYSKSELQPFAVRPEETRLPGLMEELAHFGIALCTEQRNTFEYLPAPTLPAAVWVDGKRLRQAVLNLLSNASKFTTEGIVRLDAQVHRRADRQADLHVSVFNDGPPIPARDQAGIFVAFKQLHRRESGTGLGLFIVERIVQSMGGTVQLDSSPESGNRFSLTIPVTLADPSVVPTRQIGRAPAQATATPQLEAPPLAVRLVLSRLARDGELSEIENWVVETRAVYPRYTGFYDEVVRCVETFDMECLQRLALQGTI</sequence>
<evidence type="ECO:0000256" key="5">
    <source>
        <dbReference type="ARBA" id="ARBA00022777"/>
    </source>
</evidence>
<dbReference type="Pfam" id="PF07696">
    <property type="entry name" value="7TMR-DISMED2"/>
    <property type="match status" value="1"/>
</dbReference>
<dbReference type="PRINTS" id="PR00344">
    <property type="entry name" value="BCTRLSENSOR"/>
</dbReference>
<protein>
    <recommendedName>
        <fullName evidence="2">histidine kinase</fullName>
        <ecNumber evidence="2">2.7.13.3</ecNumber>
    </recommendedName>
</protein>
<feature type="domain" description="Histidine kinase" evidence="9">
    <location>
        <begin position="516"/>
        <end position="732"/>
    </location>
</feature>
<feature type="transmembrane region" description="Helical" evidence="8">
    <location>
        <begin position="353"/>
        <end position="373"/>
    </location>
</feature>
<dbReference type="InterPro" id="IPR011622">
    <property type="entry name" value="7TMR_DISM_rcpt_extracell_dom2"/>
</dbReference>
<comment type="caution">
    <text evidence="10">The sequence shown here is derived from an EMBL/GenBank/DDBJ whole genome shotgun (WGS) entry which is preliminary data.</text>
</comment>
<organism evidence="10 11">
    <name type="scientific">Bordetella genomosp. 11</name>
    <dbReference type="NCBI Taxonomy" id="1416808"/>
    <lineage>
        <taxon>Bacteria</taxon>
        <taxon>Pseudomonadati</taxon>
        <taxon>Pseudomonadota</taxon>
        <taxon>Betaproteobacteria</taxon>
        <taxon>Burkholderiales</taxon>
        <taxon>Alcaligenaceae</taxon>
        <taxon>Bordetella</taxon>
    </lineage>
</organism>
<dbReference type="CDD" id="cd00082">
    <property type="entry name" value="HisKA"/>
    <property type="match status" value="1"/>
</dbReference>
<dbReference type="PANTHER" id="PTHR43711">
    <property type="entry name" value="TWO-COMPONENT HISTIDINE KINASE"/>
    <property type="match status" value="1"/>
</dbReference>
<dbReference type="SUPFAM" id="SSF47384">
    <property type="entry name" value="Homodimeric domain of signal transducing histidine kinase"/>
    <property type="match status" value="1"/>
</dbReference>
<evidence type="ECO:0000313" key="10">
    <source>
        <dbReference type="EMBL" id="OZI62421.1"/>
    </source>
</evidence>
<proteinExistence type="predicted"/>
<dbReference type="InterPro" id="IPR050736">
    <property type="entry name" value="Sensor_HK_Regulatory"/>
</dbReference>
<gene>
    <name evidence="10" type="ORF">CAL28_24895</name>
</gene>
<dbReference type="RefSeq" id="WP_094843799.1">
    <property type="nucleotide sequence ID" value="NZ_NEVS01000004.1"/>
</dbReference>
<dbReference type="SUPFAM" id="SSF55874">
    <property type="entry name" value="ATPase domain of HSP90 chaperone/DNA topoisomerase II/histidine kinase"/>
    <property type="match status" value="1"/>
</dbReference>
<evidence type="ECO:0000313" key="11">
    <source>
        <dbReference type="Proteomes" id="UP000215767"/>
    </source>
</evidence>
<evidence type="ECO:0000256" key="1">
    <source>
        <dbReference type="ARBA" id="ARBA00000085"/>
    </source>
</evidence>
<feature type="transmembrane region" description="Helical" evidence="8">
    <location>
        <begin position="196"/>
        <end position="214"/>
    </location>
</feature>
<dbReference type="AlphaFoldDB" id="A0A261ULB2"/>
<feature type="transmembrane region" description="Helical" evidence="8">
    <location>
        <begin position="221"/>
        <end position="239"/>
    </location>
</feature>
<evidence type="ECO:0000256" key="2">
    <source>
        <dbReference type="ARBA" id="ARBA00012438"/>
    </source>
</evidence>
<dbReference type="Pfam" id="PF02518">
    <property type="entry name" value="HATPase_c"/>
    <property type="match status" value="1"/>
</dbReference>
<dbReference type="InterPro" id="IPR036890">
    <property type="entry name" value="HATPase_C_sf"/>
</dbReference>
<name>A0A261ULB2_9BORD</name>
<dbReference type="Proteomes" id="UP000215767">
    <property type="component" value="Unassembled WGS sequence"/>
</dbReference>
<dbReference type="InterPro" id="IPR003594">
    <property type="entry name" value="HATPase_dom"/>
</dbReference>
<feature type="transmembrane region" description="Helical" evidence="8">
    <location>
        <begin position="289"/>
        <end position="309"/>
    </location>
</feature>
<keyword evidence="5" id="KW-0418">Kinase</keyword>
<dbReference type="Gene3D" id="1.10.287.130">
    <property type="match status" value="1"/>
</dbReference>
<keyword evidence="8" id="KW-0472">Membrane</keyword>
<dbReference type="PROSITE" id="PS50109">
    <property type="entry name" value="HIS_KIN"/>
    <property type="match status" value="1"/>
</dbReference>
<comment type="catalytic activity">
    <reaction evidence="1">
        <text>ATP + protein L-histidine = ADP + protein N-phospho-L-histidine.</text>
        <dbReference type="EC" id="2.7.13.3"/>
    </reaction>
</comment>
<dbReference type="InterPro" id="IPR004358">
    <property type="entry name" value="Sig_transdc_His_kin-like_C"/>
</dbReference>
<dbReference type="PANTHER" id="PTHR43711:SF29">
    <property type="entry name" value="HISTIDINE KINASE"/>
    <property type="match status" value="1"/>
</dbReference>
<dbReference type="EC" id="2.7.13.3" evidence="2"/>
<dbReference type="EMBL" id="NEVS01000004">
    <property type="protein sequence ID" value="OZI62421.1"/>
    <property type="molecule type" value="Genomic_DNA"/>
</dbReference>
<dbReference type="SMART" id="SM00388">
    <property type="entry name" value="HisKA"/>
    <property type="match status" value="1"/>
</dbReference>
<evidence type="ECO:0000256" key="8">
    <source>
        <dbReference type="SAM" id="Phobius"/>
    </source>
</evidence>
<feature type="transmembrane region" description="Helical" evidence="8">
    <location>
        <begin position="259"/>
        <end position="277"/>
    </location>
</feature>
<evidence type="ECO:0000256" key="6">
    <source>
        <dbReference type="ARBA" id="ARBA00023012"/>
    </source>
</evidence>
<keyword evidence="6" id="KW-0902">Two-component regulatory system</keyword>
<evidence type="ECO:0000256" key="7">
    <source>
        <dbReference type="SAM" id="MobiDB-lite"/>
    </source>
</evidence>
<keyword evidence="8" id="KW-0812">Transmembrane</keyword>
<evidence type="ECO:0000259" key="9">
    <source>
        <dbReference type="PROSITE" id="PS50109"/>
    </source>
</evidence>
<reference evidence="11" key="1">
    <citation type="submission" date="2017-05" db="EMBL/GenBank/DDBJ databases">
        <title>Complete and WGS of Bordetella genogroups.</title>
        <authorList>
            <person name="Spilker T."/>
            <person name="Lipuma J."/>
        </authorList>
    </citation>
    <scope>NUCLEOTIDE SEQUENCE [LARGE SCALE GENOMIC DNA]</scope>
    <source>
        <strain evidence="11">AU8856</strain>
    </source>
</reference>
<accession>A0A261ULB2</accession>
<keyword evidence="8" id="KW-1133">Transmembrane helix</keyword>
<feature type="region of interest" description="Disordered" evidence="7">
    <location>
        <begin position="437"/>
        <end position="504"/>
    </location>
</feature>